<accession>C7H1D0</accession>
<dbReference type="EMBL" id="ACOP02000003">
    <property type="protein sequence ID" value="EEU98140.1"/>
    <property type="molecule type" value="Genomic_DNA"/>
</dbReference>
<keyword evidence="2" id="KW-1133">Transmembrane helix</keyword>
<evidence type="ECO:0000313" key="3">
    <source>
        <dbReference type="EMBL" id="EEU98140.1"/>
    </source>
</evidence>
<name>C7H1D0_FAED2</name>
<gene>
    <name evidence="3" type="ORF">FAEPRAA2165_00068</name>
</gene>
<dbReference type="RefSeq" id="WP_005928587.1">
    <property type="nucleotide sequence ID" value="NZ_CP048437.1"/>
</dbReference>
<dbReference type="PATRIC" id="fig|411483.3.peg.78"/>
<sequence length="305" mass="33880">MNAKKFSDAMSELDTKYVDEALNYKKKAKKPIWVKWGAIAACLCLMIPLTAFAVDIIQYNAAVDYLNSLGIAVEDLSDYSHKEIKEAAKTIDAGESNPLTEEILSLIPENKEPLDTPTQVTSEQIKELTPTMTREDVLSLLGDTQDVGSGIYIYLYEVDQQYLLRIPFASDEAQLGVTGEDLLKALVPISGDIAPMVYVNDTLYQIVDSQPNFADEKSSFNLLGKIENTVSSSEEPKENFQANDDIVGAAVYQYGDNIVVEFEGKYWLYEHYHNTDFDGNPDGYDPLPNNQTSGEEVSEQDPAAN</sequence>
<protein>
    <recommendedName>
        <fullName evidence="5">DUF4179 domain-containing protein</fullName>
    </recommendedName>
</protein>
<proteinExistence type="predicted"/>
<feature type="region of interest" description="Disordered" evidence="1">
    <location>
        <begin position="279"/>
        <end position="305"/>
    </location>
</feature>
<evidence type="ECO:0008006" key="5">
    <source>
        <dbReference type="Google" id="ProtNLM"/>
    </source>
</evidence>
<dbReference type="eggNOG" id="ENOG502Z90Z">
    <property type="taxonomic scope" value="Bacteria"/>
</dbReference>
<dbReference type="AlphaFoldDB" id="C7H1D0"/>
<dbReference type="HOGENOM" id="CLU_079316_0_0_9"/>
<reference evidence="3" key="1">
    <citation type="submission" date="2009-08" db="EMBL/GenBank/DDBJ databases">
        <authorList>
            <person name="Weinstock G."/>
            <person name="Sodergren E."/>
            <person name="Clifton S."/>
            <person name="Fulton L."/>
            <person name="Fulton B."/>
            <person name="Courtney L."/>
            <person name="Fronick C."/>
            <person name="Harrison M."/>
            <person name="Strong C."/>
            <person name="Farmer C."/>
            <person name="Delahaunty K."/>
            <person name="Markovic C."/>
            <person name="Hall O."/>
            <person name="Minx P."/>
            <person name="Tomlinson C."/>
            <person name="Mitreva M."/>
            <person name="Nelson J."/>
            <person name="Hou S."/>
            <person name="Wollam A."/>
            <person name="Pepin K.H."/>
            <person name="Johnson M."/>
            <person name="Bhonagiri V."/>
            <person name="Nash W.E."/>
            <person name="Warren W."/>
            <person name="Chinwalla A."/>
            <person name="Mardis E.R."/>
            <person name="Wilson R.K."/>
        </authorList>
    </citation>
    <scope>NUCLEOTIDE SEQUENCE [LARGE SCALE GENOMIC DNA]</scope>
    <source>
        <strain evidence="3">A2-165</strain>
    </source>
</reference>
<organism evidence="3 4">
    <name type="scientific">Faecalibacterium duncaniae (strain DSM 17677 / JCM 31915 / A2-165)</name>
    <name type="common">Faecalibacterium prausnitzii</name>
    <dbReference type="NCBI Taxonomy" id="411483"/>
    <lineage>
        <taxon>Bacteria</taxon>
        <taxon>Bacillati</taxon>
        <taxon>Bacillota</taxon>
        <taxon>Clostridia</taxon>
        <taxon>Eubacteriales</taxon>
        <taxon>Oscillospiraceae</taxon>
        <taxon>Faecalibacterium</taxon>
    </lineage>
</organism>
<evidence type="ECO:0000256" key="1">
    <source>
        <dbReference type="SAM" id="MobiDB-lite"/>
    </source>
</evidence>
<keyword evidence="2" id="KW-0472">Membrane</keyword>
<keyword evidence="4" id="KW-1185">Reference proteome</keyword>
<dbReference type="Proteomes" id="UP000004619">
    <property type="component" value="Unassembled WGS sequence"/>
</dbReference>
<feature type="transmembrane region" description="Helical" evidence="2">
    <location>
        <begin position="32"/>
        <end position="54"/>
    </location>
</feature>
<evidence type="ECO:0000256" key="2">
    <source>
        <dbReference type="SAM" id="Phobius"/>
    </source>
</evidence>
<comment type="caution">
    <text evidence="3">The sequence shown here is derived from an EMBL/GenBank/DDBJ whole genome shotgun (WGS) entry which is preliminary data.</text>
</comment>
<keyword evidence="2" id="KW-0812">Transmembrane</keyword>
<dbReference type="GeneID" id="90658870"/>
<evidence type="ECO:0000313" key="4">
    <source>
        <dbReference type="Proteomes" id="UP000004619"/>
    </source>
</evidence>
<dbReference type="STRING" id="411483.FAEPRAA2165_00068"/>